<dbReference type="GO" id="GO:0008270">
    <property type="term" value="F:zinc ion binding"/>
    <property type="evidence" value="ECO:0007669"/>
    <property type="project" value="UniProtKB-KW"/>
</dbReference>
<gene>
    <name evidence="6" type="ORF">PVAND_005708</name>
</gene>
<dbReference type="InterPro" id="IPR043145">
    <property type="entry name" value="Znf_ZZ_sf"/>
</dbReference>
<keyword evidence="7" id="KW-1185">Reference proteome</keyword>
<keyword evidence="1" id="KW-0479">Metal-binding</keyword>
<sequence length="610" mass="71302">MYDEIEDDRGYRYFINRDGNKMKECPLLINIIKKIKADYGSIKYNTYRCVLKTQSLKIFLSTYCISYRVVVSIVQKHKSEASSQQITPRELTAIVSDIFFAMEKAGLYEDNKNFRLETAVSILTNFLWNVYDTKRTQNLSMMEFKLAMLILCELDPLNTFHQIIESHFEIVKDFNHCITKNRFEEFISIYSKILTYLGEPLYFDQKVISDILSEAFAQSPGFNGINQYSFYNLWTNHQNPKFSTYTNLFLLMIRFKKSQNVIHQNAICTGCKKFPIVGLRYKCQKCKGLSLCFDCFGKGFTNKRHSRGHRFYELATAEVEERKWYSVIFRKVFNVFKSDSSSSIHVNTAESENKRHDNTKLIEDEHIELMQIDDDMEIHGGNRQRRGTIRSEIFNNTENVLIIQKNLNEKLLTTIQAIKNETESFQKMTLEEQVKNNQFGTFLKNHGLFLCDHIEVLKQIYEATSQSLSSTQNNKTIKSFTSPSKSIFLPSSTPYAQKEKPKLMVDPMLCKSINGYELNKSYVAKNEEYSISDLSTFFQTKVPMKDNETIRAKNDETDTKIDNFKHLLKQVKEIIDDSFCDNLELARTTEMFSKALDQIIEIEEKKREHN</sequence>
<dbReference type="PANTHER" id="PTHR12268:SF21">
    <property type="entry name" value="DISCONTINUOUS ACTIN HEXAGON"/>
    <property type="match status" value="1"/>
</dbReference>
<dbReference type="Pfam" id="PF00569">
    <property type="entry name" value="ZZ"/>
    <property type="match status" value="1"/>
</dbReference>
<dbReference type="InterPro" id="IPR050774">
    <property type="entry name" value="KCMF1/Dystrophin"/>
</dbReference>
<dbReference type="GO" id="GO:0016010">
    <property type="term" value="C:dystrophin-associated glycoprotein complex"/>
    <property type="evidence" value="ECO:0007669"/>
    <property type="project" value="UniProtKB-ARBA"/>
</dbReference>
<proteinExistence type="predicted"/>
<keyword evidence="2 4" id="KW-0863">Zinc-finger</keyword>
<dbReference type="InterPro" id="IPR015153">
    <property type="entry name" value="EF-hand_dom_typ1"/>
</dbReference>
<evidence type="ECO:0000256" key="1">
    <source>
        <dbReference type="ARBA" id="ARBA00022723"/>
    </source>
</evidence>
<accession>A0A9J6C2V6</accession>
<protein>
    <recommendedName>
        <fullName evidence="5">ZZ-type domain-containing protein</fullName>
    </recommendedName>
</protein>
<dbReference type="Pfam" id="PF09068">
    <property type="entry name" value="EF-hand_2"/>
    <property type="match status" value="1"/>
</dbReference>
<evidence type="ECO:0000256" key="4">
    <source>
        <dbReference type="PROSITE-ProRule" id="PRU00228"/>
    </source>
</evidence>
<reference evidence="6" key="1">
    <citation type="submission" date="2021-03" db="EMBL/GenBank/DDBJ databases">
        <title>Chromosome level genome of the anhydrobiotic midge Polypedilum vanderplanki.</title>
        <authorList>
            <person name="Yoshida Y."/>
            <person name="Kikawada T."/>
            <person name="Gusev O."/>
        </authorList>
    </citation>
    <scope>NUCLEOTIDE SEQUENCE</scope>
    <source>
        <strain evidence="6">NIAS01</strain>
        <tissue evidence="6">Whole body or cell culture</tissue>
    </source>
</reference>
<dbReference type="PANTHER" id="PTHR12268">
    <property type="entry name" value="E3 UBIQUITIN-PROTEIN LIGASE KCMF1"/>
    <property type="match status" value="1"/>
</dbReference>
<name>A0A9J6C2V6_POLVA</name>
<organism evidence="6 7">
    <name type="scientific">Polypedilum vanderplanki</name>
    <name type="common">Sleeping chironomid midge</name>
    <dbReference type="NCBI Taxonomy" id="319348"/>
    <lineage>
        <taxon>Eukaryota</taxon>
        <taxon>Metazoa</taxon>
        <taxon>Ecdysozoa</taxon>
        <taxon>Arthropoda</taxon>
        <taxon>Hexapoda</taxon>
        <taxon>Insecta</taxon>
        <taxon>Pterygota</taxon>
        <taxon>Neoptera</taxon>
        <taxon>Endopterygota</taxon>
        <taxon>Diptera</taxon>
        <taxon>Nematocera</taxon>
        <taxon>Chironomoidea</taxon>
        <taxon>Chironomidae</taxon>
        <taxon>Chironominae</taxon>
        <taxon>Polypedilum</taxon>
        <taxon>Polypedilum</taxon>
    </lineage>
</organism>
<dbReference type="PROSITE" id="PS50135">
    <property type="entry name" value="ZF_ZZ_2"/>
    <property type="match status" value="1"/>
</dbReference>
<feature type="domain" description="ZZ-type" evidence="5">
    <location>
        <begin position="263"/>
        <end position="319"/>
    </location>
</feature>
<dbReference type="SUPFAM" id="SSF47473">
    <property type="entry name" value="EF-hand"/>
    <property type="match status" value="1"/>
</dbReference>
<dbReference type="SMART" id="SM00291">
    <property type="entry name" value="ZnF_ZZ"/>
    <property type="match status" value="1"/>
</dbReference>
<dbReference type="PROSITE" id="PS01357">
    <property type="entry name" value="ZF_ZZ_1"/>
    <property type="match status" value="1"/>
</dbReference>
<dbReference type="OrthoDB" id="10014385at2759"/>
<evidence type="ECO:0000256" key="2">
    <source>
        <dbReference type="ARBA" id="ARBA00022771"/>
    </source>
</evidence>
<dbReference type="InterPro" id="IPR000433">
    <property type="entry name" value="Znf_ZZ"/>
</dbReference>
<dbReference type="InterPro" id="IPR011992">
    <property type="entry name" value="EF-hand-dom_pair"/>
</dbReference>
<dbReference type="Gene3D" id="3.30.60.90">
    <property type="match status" value="1"/>
</dbReference>
<dbReference type="AlphaFoldDB" id="A0A9J6C2V6"/>
<evidence type="ECO:0000313" key="6">
    <source>
        <dbReference type="EMBL" id="KAG5675838.1"/>
    </source>
</evidence>
<dbReference type="SUPFAM" id="SSF57850">
    <property type="entry name" value="RING/U-box"/>
    <property type="match status" value="1"/>
</dbReference>
<dbReference type="GO" id="GO:0099536">
    <property type="term" value="P:synaptic signaling"/>
    <property type="evidence" value="ECO:0007669"/>
    <property type="project" value="TreeGrafter"/>
</dbReference>
<dbReference type="EMBL" id="JADBJN010000002">
    <property type="protein sequence ID" value="KAG5675838.1"/>
    <property type="molecule type" value="Genomic_DNA"/>
</dbReference>
<dbReference type="GO" id="GO:0046716">
    <property type="term" value="P:muscle cell cellular homeostasis"/>
    <property type="evidence" value="ECO:0007669"/>
    <property type="project" value="UniProtKB-ARBA"/>
</dbReference>
<dbReference type="Proteomes" id="UP001107558">
    <property type="component" value="Chromosome 2"/>
</dbReference>
<keyword evidence="3" id="KW-0862">Zinc</keyword>
<dbReference type="GO" id="GO:0050804">
    <property type="term" value="P:modulation of chemical synaptic transmission"/>
    <property type="evidence" value="ECO:0007669"/>
    <property type="project" value="UniProtKB-ARBA"/>
</dbReference>
<dbReference type="Gene3D" id="1.10.238.10">
    <property type="entry name" value="EF-hand"/>
    <property type="match status" value="1"/>
</dbReference>
<evidence type="ECO:0000256" key="3">
    <source>
        <dbReference type="ARBA" id="ARBA00022833"/>
    </source>
</evidence>
<comment type="caution">
    <text evidence="6">The sequence shown here is derived from an EMBL/GenBank/DDBJ whole genome shotgun (WGS) entry which is preliminary data.</text>
</comment>
<evidence type="ECO:0000313" key="7">
    <source>
        <dbReference type="Proteomes" id="UP001107558"/>
    </source>
</evidence>
<dbReference type="GO" id="GO:0045202">
    <property type="term" value="C:synapse"/>
    <property type="evidence" value="ECO:0007669"/>
    <property type="project" value="GOC"/>
</dbReference>
<dbReference type="CDD" id="cd02345">
    <property type="entry name" value="ZZ_dah"/>
    <property type="match status" value="1"/>
</dbReference>
<evidence type="ECO:0000259" key="5">
    <source>
        <dbReference type="PROSITE" id="PS50135"/>
    </source>
</evidence>